<organism evidence="1">
    <name type="scientific">Lepeophtheirus salmonis</name>
    <name type="common">Salmon louse</name>
    <name type="synonym">Caligus salmonis</name>
    <dbReference type="NCBI Taxonomy" id="72036"/>
    <lineage>
        <taxon>Eukaryota</taxon>
        <taxon>Metazoa</taxon>
        <taxon>Ecdysozoa</taxon>
        <taxon>Arthropoda</taxon>
        <taxon>Crustacea</taxon>
        <taxon>Multicrustacea</taxon>
        <taxon>Hexanauplia</taxon>
        <taxon>Copepoda</taxon>
        <taxon>Siphonostomatoida</taxon>
        <taxon>Caligidae</taxon>
        <taxon>Lepeophtheirus</taxon>
    </lineage>
</organism>
<feature type="non-terminal residue" evidence="1">
    <location>
        <position position="1"/>
    </location>
</feature>
<evidence type="ECO:0000313" key="1">
    <source>
        <dbReference type="EMBL" id="CDW47876.1"/>
    </source>
</evidence>
<dbReference type="EMBL" id="HACA01030515">
    <property type="protein sequence ID" value="CDW47876.1"/>
    <property type="molecule type" value="Transcribed_RNA"/>
</dbReference>
<sequence>WNQSYFHIEPSNEDLWATLIIITYSIKPKGELERKASANSHNSINSLKAFIIKYWNKVSPADVVKT</sequence>
<name>A0A0K2VD63_LEPSM</name>
<dbReference type="AlphaFoldDB" id="A0A0K2VD63"/>
<reference evidence="1" key="1">
    <citation type="submission" date="2014-05" db="EMBL/GenBank/DDBJ databases">
        <authorList>
            <person name="Chronopoulou M."/>
        </authorList>
    </citation>
    <scope>NUCLEOTIDE SEQUENCE</scope>
    <source>
        <tissue evidence="1">Whole organism</tissue>
    </source>
</reference>
<accession>A0A0K2VD63</accession>
<proteinExistence type="predicted"/>
<protein>
    <submittedName>
        <fullName evidence="1">Uncharacterized protein</fullName>
    </submittedName>
</protein>